<comment type="caution">
    <text evidence="6">The sequence shown here is derived from an EMBL/GenBank/DDBJ whole genome shotgun (WGS) entry which is preliminary data.</text>
</comment>
<dbReference type="EC" id="3.5.1.28" evidence="2"/>
<dbReference type="GO" id="GO:0009254">
    <property type="term" value="P:peptidoglycan turnover"/>
    <property type="evidence" value="ECO:0007669"/>
    <property type="project" value="TreeGrafter"/>
</dbReference>
<gene>
    <name evidence="6" type="ORF">CD039_02575</name>
</gene>
<keyword evidence="4" id="KW-0961">Cell wall biogenesis/degradation</keyword>
<reference evidence="6 7" key="1">
    <citation type="submission" date="2017-08" db="EMBL/GenBank/DDBJ databases">
        <title>Draft genome sequences of 64 type strains of genus Staph aureus.</title>
        <authorList>
            <person name="Cole K."/>
            <person name="Golubchik T."/>
            <person name="Russell J."/>
            <person name="Foster D."/>
            <person name="Llewelyn M."/>
            <person name="Wilson D."/>
            <person name="Crook D."/>
            <person name="Paul J."/>
        </authorList>
    </citation>
    <scope>NUCLEOTIDE SEQUENCE [LARGE SCALE GENOMIC DNA]</scope>
    <source>
        <strain evidence="6 7">DSM 29875</strain>
    </source>
</reference>
<proteinExistence type="predicted"/>
<dbReference type="EMBL" id="PPPX01000001">
    <property type="protein sequence ID" value="POA09648.1"/>
    <property type="molecule type" value="Genomic_DNA"/>
</dbReference>
<evidence type="ECO:0000313" key="6">
    <source>
        <dbReference type="EMBL" id="POA09648.1"/>
    </source>
</evidence>
<dbReference type="CDD" id="cd06583">
    <property type="entry name" value="PGRP"/>
    <property type="match status" value="1"/>
</dbReference>
<evidence type="ECO:0000256" key="4">
    <source>
        <dbReference type="ARBA" id="ARBA00023316"/>
    </source>
</evidence>
<dbReference type="PANTHER" id="PTHR30417">
    <property type="entry name" value="N-ACETYLMURAMOYL-L-ALANINE AMIDASE AMID"/>
    <property type="match status" value="1"/>
</dbReference>
<dbReference type="GO" id="GO:0008745">
    <property type="term" value="F:N-acetylmuramoyl-L-alanine amidase activity"/>
    <property type="evidence" value="ECO:0007669"/>
    <property type="project" value="UniProtKB-EC"/>
</dbReference>
<organism evidence="6 7">
    <name type="scientific">Staphylococcus argensis</name>
    <dbReference type="NCBI Taxonomy" id="1607738"/>
    <lineage>
        <taxon>Bacteria</taxon>
        <taxon>Bacillati</taxon>
        <taxon>Bacillota</taxon>
        <taxon>Bacilli</taxon>
        <taxon>Bacillales</taxon>
        <taxon>Staphylococcaceae</taxon>
        <taxon>Staphylococcus</taxon>
    </lineage>
</organism>
<protein>
    <recommendedName>
        <fullName evidence="2">N-acetylmuramoyl-L-alanine amidase</fullName>
        <ecNumber evidence="2">3.5.1.28</ecNumber>
    </recommendedName>
</protein>
<dbReference type="AlphaFoldDB" id="A0A2K4FE68"/>
<comment type="catalytic activity">
    <reaction evidence="1">
        <text>Hydrolyzes the link between N-acetylmuramoyl residues and L-amino acid residues in certain cell-wall glycopeptides.</text>
        <dbReference type="EC" id="3.5.1.28"/>
    </reaction>
</comment>
<evidence type="ECO:0000256" key="3">
    <source>
        <dbReference type="ARBA" id="ARBA00022801"/>
    </source>
</evidence>
<evidence type="ECO:0000313" key="7">
    <source>
        <dbReference type="Proteomes" id="UP000242712"/>
    </source>
</evidence>
<dbReference type="GO" id="GO:0071555">
    <property type="term" value="P:cell wall organization"/>
    <property type="evidence" value="ECO:0007669"/>
    <property type="project" value="UniProtKB-KW"/>
</dbReference>
<dbReference type="InterPro" id="IPR002502">
    <property type="entry name" value="Amidase_domain"/>
</dbReference>
<dbReference type="InterPro" id="IPR051206">
    <property type="entry name" value="NAMLAA_amidase_2"/>
</dbReference>
<dbReference type="Proteomes" id="UP000242712">
    <property type="component" value="Unassembled WGS sequence"/>
</dbReference>
<dbReference type="Pfam" id="PF01510">
    <property type="entry name" value="Amidase_2"/>
    <property type="match status" value="1"/>
</dbReference>
<accession>A0A2K4FE68</accession>
<evidence type="ECO:0000256" key="1">
    <source>
        <dbReference type="ARBA" id="ARBA00001561"/>
    </source>
</evidence>
<sequence length="190" mass="21776">MTKILIDYWNNVPVYRQLLPLGTRRCGARLTTGRPIFAVFHDTGNIDSTAQNNVDYYTRTYNIPWERTSSAHIFVDDVEAIVCIPIDEKAWHVMYNTVTDNLWYGIDANDGAFGLEACYFSDRQRSLKSLDNACRVMAALCQSWGINHWNQMPGHQEIQSDKRDPGNLLAACGYAREDMARIDQLVARYM</sequence>
<dbReference type="Gene3D" id="3.40.80.10">
    <property type="entry name" value="Peptidoglycan recognition protein-like"/>
    <property type="match status" value="1"/>
</dbReference>
<dbReference type="OrthoDB" id="2195319at2"/>
<keyword evidence="7" id="KW-1185">Reference proteome</keyword>
<name>A0A2K4FE68_9STAP</name>
<dbReference type="SMART" id="SM00644">
    <property type="entry name" value="Ami_2"/>
    <property type="match status" value="1"/>
</dbReference>
<dbReference type="SUPFAM" id="SSF55846">
    <property type="entry name" value="N-acetylmuramoyl-L-alanine amidase-like"/>
    <property type="match status" value="1"/>
</dbReference>
<feature type="domain" description="N-acetylmuramoyl-L-alanine amidase" evidence="5">
    <location>
        <begin position="23"/>
        <end position="166"/>
    </location>
</feature>
<dbReference type="InterPro" id="IPR036505">
    <property type="entry name" value="Amidase/PGRP_sf"/>
</dbReference>
<dbReference type="GO" id="GO:0009253">
    <property type="term" value="P:peptidoglycan catabolic process"/>
    <property type="evidence" value="ECO:0007669"/>
    <property type="project" value="InterPro"/>
</dbReference>
<evidence type="ECO:0000256" key="2">
    <source>
        <dbReference type="ARBA" id="ARBA00011901"/>
    </source>
</evidence>
<keyword evidence="3" id="KW-0378">Hydrolase</keyword>
<evidence type="ECO:0000259" key="5">
    <source>
        <dbReference type="SMART" id="SM00644"/>
    </source>
</evidence>
<dbReference type="PANTHER" id="PTHR30417:SF1">
    <property type="entry name" value="N-ACETYLMURAMOYL-L-ALANINE AMIDASE AMID"/>
    <property type="match status" value="1"/>
</dbReference>